<reference evidence="1 2" key="1">
    <citation type="submission" date="2021-12" db="EMBL/GenBank/DDBJ databases">
        <title>Genome sequencing of bacteria with rrn-lacking chromosome and rrn-plasmid.</title>
        <authorList>
            <person name="Anda M."/>
            <person name="Iwasaki W."/>
        </authorList>
    </citation>
    <scope>NUCLEOTIDE SEQUENCE [LARGE SCALE GENOMIC DNA]</scope>
    <source>
        <strain evidence="1 2">NBRC 15940</strain>
    </source>
</reference>
<organism evidence="1 2">
    <name type="scientific">Persicobacter diffluens</name>
    <dbReference type="NCBI Taxonomy" id="981"/>
    <lineage>
        <taxon>Bacteria</taxon>
        <taxon>Pseudomonadati</taxon>
        <taxon>Bacteroidota</taxon>
        <taxon>Cytophagia</taxon>
        <taxon>Cytophagales</taxon>
        <taxon>Persicobacteraceae</taxon>
        <taxon>Persicobacter</taxon>
    </lineage>
</organism>
<gene>
    <name evidence="1" type="ORF">PEDI_06320</name>
</gene>
<dbReference type="Proteomes" id="UP001310022">
    <property type="component" value="Unassembled WGS sequence"/>
</dbReference>
<dbReference type="RefSeq" id="WP_338235950.1">
    <property type="nucleotide sequence ID" value="NZ_BQKE01000001.1"/>
</dbReference>
<evidence type="ECO:0000313" key="2">
    <source>
        <dbReference type="Proteomes" id="UP001310022"/>
    </source>
</evidence>
<name>A0AAN4VXE0_9BACT</name>
<comment type="caution">
    <text evidence="1">The sequence shown here is derived from an EMBL/GenBank/DDBJ whole genome shotgun (WGS) entry which is preliminary data.</text>
</comment>
<protein>
    <submittedName>
        <fullName evidence="1">Uncharacterized protein</fullName>
    </submittedName>
</protein>
<dbReference type="EMBL" id="BQKE01000001">
    <property type="protein sequence ID" value="GJM60080.1"/>
    <property type="molecule type" value="Genomic_DNA"/>
</dbReference>
<evidence type="ECO:0000313" key="1">
    <source>
        <dbReference type="EMBL" id="GJM60080.1"/>
    </source>
</evidence>
<keyword evidence="2" id="KW-1185">Reference proteome</keyword>
<dbReference type="AlphaFoldDB" id="A0AAN4VXE0"/>
<accession>A0AAN4VXE0</accession>
<sequence length="272" mass="31886">MPLKRILCLLPFCLLVLPVFGQVGNYLDAEEFYARTKQVNQFIRRFNGEEDLKGVRINTKDKTYRSQKLRKKYLPQLIDQQNQAIVDQLTAFGVDIIEGKPAEFLDFYSPDWFAEVHADVRFEGRNMPITFFLKLEEANGGWKWVIDHIQFAPYQGLFDMERTPKEFLNPLSHELYFMPLNEAMQDPARLEDYASKNYTPDVLTLFLYDMKRGRLQFKGVNNVHLHFFQLEGWYFELSEFNRSGKNAGWLISNLVKAGTADKEKLKAYILAQ</sequence>
<proteinExistence type="predicted"/>